<feature type="region of interest" description="Disordered" evidence="13">
    <location>
        <begin position="503"/>
        <end position="546"/>
    </location>
</feature>
<feature type="region of interest" description="Disordered" evidence="13">
    <location>
        <begin position="338"/>
        <end position="358"/>
    </location>
</feature>
<keyword evidence="19" id="KW-1185">Reference proteome</keyword>
<dbReference type="AlphaFoldDB" id="A0A2H0ZKC5"/>
<evidence type="ECO:0000256" key="3">
    <source>
        <dbReference type="ARBA" id="ARBA00022723"/>
    </source>
</evidence>
<evidence type="ECO:0000256" key="7">
    <source>
        <dbReference type="ARBA" id="ARBA00023015"/>
    </source>
</evidence>
<evidence type="ECO:0000259" key="15">
    <source>
        <dbReference type="PROSITE" id="PS50102"/>
    </source>
</evidence>
<dbReference type="SUPFAM" id="SSF57850">
    <property type="entry name" value="RING/U-box"/>
    <property type="match status" value="1"/>
</dbReference>
<dbReference type="GO" id="GO:0000956">
    <property type="term" value="P:nuclear-transcribed mRNA catabolic process"/>
    <property type="evidence" value="ECO:0007669"/>
    <property type="project" value="UniProtKB-ARBA"/>
</dbReference>
<dbReference type="InterPro" id="IPR039515">
    <property type="entry name" value="NOT4_mRING-HC-C4C4"/>
</dbReference>
<dbReference type="InterPro" id="IPR003954">
    <property type="entry name" value="RRM_euk-type"/>
</dbReference>
<evidence type="ECO:0000259" key="14">
    <source>
        <dbReference type="PROSITE" id="PS50089"/>
    </source>
</evidence>
<dbReference type="PANTHER" id="PTHR12603">
    <property type="entry name" value="CCR4-NOT TRANSCRIPTION COMPLEX RELATED"/>
    <property type="match status" value="1"/>
</dbReference>
<evidence type="ECO:0000313" key="19">
    <source>
        <dbReference type="Proteomes" id="UP000230249"/>
    </source>
</evidence>
<feature type="compositionally biased region" description="Low complexity" evidence="13">
    <location>
        <begin position="571"/>
        <end position="585"/>
    </location>
</feature>
<evidence type="ECO:0008006" key="20">
    <source>
        <dbReference type="Google" id="ProtNLM"/>
    </source>
</evidence>
<keyword evidence="7" id="KW-0805">Transcription regulation</keyword>
<keyword evidence="3 12" id="KW-0479">Metal-binding</keyword>
<name>A0A2H0ZKC5_CANAR</name>
<keyword evidence="2" id="KW-0678">Repressor</keyword>
<dbReference type="InterPro" id="IPR001841">
    <property type="entry name" value="Znf_RING"/>
</dbReference>
<protein>
    <recommendedName>
        <fullName evidence="20">General negative regulator of transcription subunit 4</fullName>
    </recommendedName>
</protein>
<feature type="compositionally biased region" description="Polar residues" evidence="13">
    <location>
        <begin position="339"/>
        <end position="358"/>
    </location>
</feature>
<feature type="domain" description="RRM" evidence="15">
    <location>
        <begin position="121"/>
        <end position="218"/>
    </location>
</feature>
<dbReference type="CDD" id="cd16618">
    <property type="entry name" value="mRING-HC-C4C4_CNOT4"/>
    <property type="match status" value="1"/>
</dbReference>
<evidence type="ECO:0000256" key="2">
    <source>
        <dbReference type="ARBA" id="ARBA00022491"/>
    </source>
</evidence>
<evidence type="ECO:0000256" key="11">
    <source>
        <dbReference type="PROSITE-ProRule" id="PRU00176"/>
    </source>
</evidence>
<dbReference type="GO" id="GO:0030015">
    <property type="term" value="C:CCR4-NOT core complex"/>
    <property type="evidence" value="ECO:0007669"/>
    <property type="project" value="UniProtKB-ARBA"/>
</dbReference>
<dbReference type="GO" id="GO:0010557">
    <property type="term" value="P:positive regulation of macromolecule biosynthetic process"/>
    <property type="evidence" value="ECO:0007669"/>
    <property type="project" value="UniProtKB-ARBA"/>
</dbReference>
<feature type="domain" description="RING-type" evidence="14">
    <location>
        <begin position="17"/>
        <end position="62"/>
    </location>
</feature>
<dbReference type="GO" id="GO:0051254">
    <property type="term" value="P:positive regulation of RNA metabolic process"/>
    <property type="evidence" value="ECO:0007669"/>
    <property type="project" value="UniProtKB-ARBA"/>
</dbReference>
<keyword evidence="10" id="KW-0539">Nucleus</keyword>
<dbReference type="VEuPathDB" id="FungiDB:CJI97_002702"/>
<feature type="region of interest" description="Disordered" evidence="13">
    <location>
        <begin position="371"/>
        <end position="396"/>
    </location>
</feature>
<dbReference type="STRING" id="498019.A0A2H0ZKC5"/>
<dbReference type="OMA" id="QGIKMGM"/>
<reference evidence="17 19" key="3">
    <citation type="journal article" date="2018" name="Nat. Commun.">
        <title>Genomic insights into multidrug-resistance, mating and virulence in Candida auris and related emerging species.</title>
        <authorList>
            <person name="Munoz J.F."/>
            <person name="Gade L."/>
            <person name="Chow N.A."/>
            <person name="Loparev V.N."/>
            <person name="Juieng P."/>
            <person name="Berkow E.L."/>
            <person name="Farrer R.A."/>
            <person name="Litvintseva A.P."/>
            <person name="Cuomo C.A."/>
        </authorList>
    </citation>
    <scope>GENOME REANNOTATION</scope>
    <source>
        <strain evidence="17 19">B8441</strain>
    </source>
</reference>
<dbReference type="Pfam" id="PF14570">
    <property type="entry name" value="zf-RING_4"/>
    <property type="match status" value="1"/>
</dbReference>
<evidence type="ECO:0000313" key="18">
    <source>
        <dbReference type="EMBL" id="PIS51078.1"/>
    </source>
</evidence>
<dbReference type="PROSITE" id="PS50102">
    <property type="entry name" value="RRM"/>
    <property type="match status" value="1"/>
</dbReference>
<feature type="domain" description="C3H1-type" evidence="16">
    <location>
        <begin position="216"/>
        <end position="242"/>
    </location>
</feature>
<accession>A0A2H0ZKC5</accession>
<accession>A0A5Q7YAT6</accession>
<evidence type="ECO:0000259" key="16">
    <source>
        <dbReference type="PROSITE" id="PS50103"/>
    </source>
</evidence>
<dbReference type="Gene3D" id="3.30.70.330">
    <property type="match status" value="1"/>
</dbReference>
<dbReference type="GO" id="GO:0008270">
    <property type="term" value="F:zinc ion binding"/>
    <property type="evidence" value="ECO:0007669"/>
    <property type="project" value="UniProtKB-KW"/>
</dbReference>
<feature type="region of interest" description="Disordered" evidence="13">
    <location>
        <begin position="259"/>
        <end position="318"/>
    </location>
</feature>
<evidence type="ECO:0000313" key="17">
    <source>
        <dbReference type="EMBL" id="KAK8442186.1"/>
    </source>
</evidence>
<evidence type="ECO:0000256" key="5">
    <source>
        <dbReference type="ARBA" id="ARBA00022833"/>
    </source>
</evidence>
<feature type="region of interest" description="Disordered" evidence="13">
    <location>
        <begin position="86"/>
        <end position="105"/>
    </location>
</feature>
<feature type="zinc finger region" description="C3H1-type" evidence="12">
    <location>
        <begin position="216"/>
        <end position="242"/>
    </location>
</feature>
<dbReference type="VEuPathDB" id="FungiDB:CJJ09_001445"/>
<keyword evidence="6 11" id="KW-0694">RNA-binding</keyword>
<dbReference type="SMART" id="SM00361">
    <property type="entry name" value="RRM_1"/>
    <property type="match status" value="1"/>
</dbReference>
<evidence type="ECO:0000256" key="10">
    <source>
        <dbReference type="ARBA" id="ARBA00023242"/>
    </source>
</evidence>
<feature type="compositionally biased region" description="Basic and acidic residues" evidence="13">
    <location>
        <begin position="273"/>
        <end position="286"/>
    </location>
</feature>
<dbReference type="Gene3D" id="3.30.40.10">
    <property type="entry name" value="Zinc/RING finger domain, C3HC4 (zinc finger)"/>
    <property type="match status" value="1"/>
</dbReference>
<dbReference type="SUPFAM" id="SSF54928">
    <property type="entry name" value="RNA-binding domain, RBD"/>
    <property type="match status" value="1"/>
</dbReference>
<evidence type="ECO:0000256" key="6">
    <source>
        <dbReference type="ARBA" id="ARBA00022884"/>
    </source>
</evidence>
<gene>
    <name evidence="18" type="ORF">B9J08_002649</name>
    <name evidence="17" type="ORF">B9J08_00509</name>
</gene>
<evidence type="ECO:0000256" key="4">
    <source>
        <dbReference type="ARBA" id="ARBA00022771"/>
    </source>
</evidence>
<dbReference type="VEuPathDB" id="FungiDB:CJJ07_004943"/>
<dbReference type="Proteomes" id="UP000230249">
    <property type="component" value="Unassembled WGS sequence"/>
</dbReference>
<evidence type="ECO:0000256" key="12">
    <source>
        <dbReference type="PROSITE-ProRule" id="PRU00723"/>
    </source>
</evidence>
<dbReference type="VEuPathDB" id="FungiDB:QG37_07180"/>
<evidence type="ECO:0000256" key="8">
    <source>
        <dbReference type="ARBA" id="ARBA00023054"/>
    </source>
</evidence>
<dbReference type="InterPro" id="IPR000504">
    <property type="entry name" value="RRM_dom"/>
</dbReference>
<dbReference type="PANTHER" id="PTHR12603:SF0">
    <property type="entry name" value="CCR4-NOT TRANSCRIPTION COMPLEX SUBUNIT 4"/>
    <property type="match status" value="1"/>
</dbReference>
<dbReference type="InterPro" id="IPR039780">
    <property type="entry name" value="Mot2"/>
</dbReference>
<comment type="caution">
    <text evidence="18">The sequence shown here is derived from an EMBL/GenBank/DDBJ whole genome shotgun (WGS) entry which is preliminary data.</text>
</comment>
<dbReference type="PROSITE" id="PS50089">
    <property type="entry name" value="ZF_RING_2"/>
    <property type="match status" value="1"/>
</dbReference>
<dbReference type="GO" id="GO:0016567">
    <property type="term" value="P:protein ubiquitination"/>
    <property type="evidence" value="ECO:0007669"/>
    <property type="project" value="TreeGrafter"/>
</dbReference>
<dbReference type="EMBL" id="PEKT02000007">
    <property type="protein sequence ID" value="PIS51078.1"/>
    <property type="molecule type" value="Genomic_DNA"/>
</dbReference>
<dbReference type="VEuPathDB" id="FungiDB:CJI96_0000493"/>
<feature type="compositionally biased region" description="Polar residues" evidence="13">
    <location>
        <begin position="511"/>
        <end position="546"/>
    </location>
</feature>
<reference evidence="18 19" key="1">
    <citation type="journal article" date="2017" name="Clin. Infect. Dis.">
        <title>Simultaneous emergence of multidrug-resistant Candida auris on 3 continents confirmed by whole-genome sequencing and epidemiological analyses.</title>
        <authorList>
            <person name="Lockhart S.R."/>
            <person name="Etienne K.A."/>
            <person name="Vallabhaneni S."/>
            <person name="Farooqi J."/>
            <person name="Chowdhary A."/>
            <person name="Govender N.P."/>
            <person name="Colombo A.L."/>
            <person name="Calvo B."/>
            <person name="Cuomo C.A."/>
            <person name="Desjardins C.A."/>
            <person name="Berkow E.L."/>
            <person name="Castanheira M."/>
            <person name="Magobo R.E."/>
            <person name="Jabeen K."/>
            <person name="Asghar R.J."/>
            <person name="Meis J.F."/>
            <person name="Jackson B."/>
            <person name="Chiller T."/>
            <person name="Litvintseva A.P."/>
        </authorList>
    </citation>
    <scope>NUCLEOTIDE SEQUENCE [LARGE SCALE GENOMIC DNA]</scope>
    <source>
        <strain evidence="18 19">B8441</strain>
    </source>
</reference>
<dbReference type="GO" id="GO:0061630">
    <property type="term" value="F:ubiquitin protein ligase activity"/>
    <property type="evidence" value="ECO:0007669"/>
    <property type="project" value="UniProtKB-ARBA"/>
</dbReference>
<evidence type="ECO:0000256" key="1">
    <source>
        <dbReference type="ARBA" id="ARBA00004123"/>
    </source>
</evidence>
<dbReference type="CDD" id="cd12438">
    <property type="entry name" value="RRM_CNOT4"/>
    <property type="match status" value="1"/>
</dbReference>
<reference evidence="17" key="4">
    <citation type="submission" date="2024-03" db="EMBL/GenBank/DDBJ databases">
        <title>Improved genome assembly of Candida auris strain B8441 and annotation of B11205.</title>
        <authorList>
            <person name="Cauldron N.C."/>
            <person name="Shea T."/>
            <person name="Cuomo C.A."/>
        </authorList>
    </citation>
    <scope>NUCLEOTIDE SEQUENCE</scope>
    <source>
        <strain evidence="17">B8441</strain>
    </source>
</reference>
<sequence>MVALEDSFISDEEVEYCPLCVEEMDISDKNFRPCPCGYQICQFCYNNIRQNPELNGRCPGCRRLYDDESVEYKTLTAEEYKMQQLKREKREREKKQREKEKKESEIASKKHLAGLRVVQKNLVYVTGLSPPCAPEDLHSVLRSDKYFGQYGKITKIVINKKTPGGGGNVPVTSSGTSGSQSIVVYVTFARKEDASRCIAELDGSLCDGRVLRAAHGTTKYCSSYLRGHPCANPNCMFLHEPGEEADSYTRKDLSTQQGIKMGMSGSRGGHHHHADDEGNENDDHHNHPNSHHQAFQSSTTPNLAHTATSSSGVAPSTGLAAAGSNATLPVTAHWAKASGTESAHASPQVNNNAPMTNTAAFPSLGEIFKEQKQKKDVKQKSKGKSNKDGQLLPDDVDIDDNTAVSFAEDTAERLKQLASSNQKLKVHFDDLTEKSNLLPLFHFNESYANNSCTVEEEKILCRSIIEQFLLRPIKKYHLAYQNHPISQQQQYLHQQAQLQQQAQVAQQQGQTPNFNPSRLHQADQHLQQQVSGQASQPNLQTQVSQVSDPVLHQQQQLLLLQQLQQQAVQQGKQQQQTPSQLSAQLNQLRMSERSRTSTPPPPGLFGKSQVEGSQHPNSAASQSSSSQLLTQLMSGKK</sequence>
<dbReference type="GO" id="GO:0005634">
    <property type="term" value="C:nucleus"/>
    <property type="evidence" value="ECO:0007669"/>
    <property type="project" value="UniProtKB-SubCell"/>
</dbReference>
<dbReference type="InterPro" id="IPR035979">
    <property type="entry name" value="RBD_domain_sf"/>
</dbReference>
<feature type="compositionally biased region" description="Low complexity" evidence="13">
    <location>
        <begin position="618"/>
        <end position="629"/>
    </location>
</feature>
<dbReference type="VEuPathDB" id="FungiDB:B9J08_002649"/>
<keyword evidence="9" id="KW-0804">Transcription</keyword>
<dbReference type="InterPro" id="IPR012677">
    <property type="entry name" value="Nucleotide-bd_a/b_plait_sf"/>
</dbReference>
<dbReference type="InterPro" id="IPR034261">
    <property type="entry name" value="CNOT4_RRM"/>
</dbReference>
<keyword evidence="8" id="KW-0175">Coiled coil</keyword>
<keyword evidence="4 12" id="KW-0863">Zinc-finger</keyword>
<reference evidence="18" key="2">
    <citation type="submission" date="2017-11" db="EMBL/GenBank/DDBJ databases">
        <title>Candida auris genome assembly and annotation.</title>
        <authorList>
            <person name="Munoz J.F."/>
            <person name="Gade L.G."/>
            <person name="Chow N.A."/>
            <person name="Litvintseva A.P."/>
            <person name="Loparev V.N."/>
            <person name="Cuomo C.A."/>
        </authorList>
    </citation>
    <scope>NUCLEOTIDE SEQUENCE</scope>
    <source>
        <strain evidence="18">B8441</strain>
    </source>
</reference>
<dbReference type="GO" id="GO:0003723">
    <property type="term" value="F:RNA binding"/>
    <property type="evidence" value="ECO:0007669"/>
    <property type="project" value="UniProtKB-UniRule"/>
</dbReference>
<keyword evidence="5 12" id="KW-0862">Zinc</keyword>
<dbReference type="InterPro" id="IPR013083">
    <property type="entry name" value="Znf_RING/FYVE/PHD"/>
</dbReference>
<dbReference type="InterPro" id="IPR000571">
    <property type="entry name" value="Znf_CCCH"/>
</dbReference>
<dbReference type="EMBL" id="PEKT03000001">
    <property type="protein sequence ID" value="KAK8442186.1"/>
    <property type="molecule type" value="Genomic_DNA"/>
</dbReference>
<organism evidence="18">
    <name type="scientific">Candidozyma auris</name>
    <name type="common">Yeast</name>
    <name type="synonym">Candida auris</name>
    <dbReference type="NCBI Taxonomy" id="498019"/>
    <lineage>
        <taxon>Eukaryota</taxon>
        <taxon>Fungi</taxon>
        <taxon>Dikarya</taxon>
        <taxon>Ascomycota</taxon>
        <taxon>Saccharomycotina</taxon>
        <taxon>Pichiomycetes</taxon>
        <taxon>Metschnikowiaceae</taxon>
        <taxon>Candidozyma</taxon>
    </lineage>
</organism>
<evidence type="ECO:0000256" key="9">
    <source>
        <dbReference type="ARBA" id="ARBA00023163"/>
    </source>
</evidence>
<feature type="compositionally biased region" description="Polar residues" evidence="13">
    <location>
        <begin position="293"/>
        <end position="314"/>
    </location>
</feature>
<evidence type="ECO:0000256" key="13">
    <source>
        <dbReference type="SAM" id="MobiDB-lite"/>
    </source>
</evidence>
<dbReference type="FunFam" id="3.30.70.330:FF:000257">
    <property type="entry name" value="CCR4-NOT core complex subunit Not4"/>
    <property type="match status" value="1"/>
</dbReference>
<comment type="subcellular location">
    <subcellularLocation>
        <location evidence="1">Nucleus</location>
    </subcellularLocation>
</comment>
<dbReference type="FunFam" id="3.30.40.10:FF:000006">
    <property type="entry name" value="CCR4-NOT transcription complex subunit 4"/>
    <property type="match status" value="1"/>
</dbReference>
<feature type="region of interest" description="Disordered" evidence="13">
    <location>
        <begin position="571"/>
        <end position="637"/>
    </location>
</feature>
<dbReference type="SMART" id="SM00360">
    <property type="entry name" value="RRM"/>
    <property type="match status" value="1"/>
</dbReference>
<dbReference type="PROSITE" id="PS50103">
    <property type="entry name" value="ZF_C3H1"/>
    <property type="match status" value="1"/>
</dbReference>
<proteinExistence type="predicted"/>